<feature type="compositionally biased region" description="Pro residues" evidence="1">
    <location>
        <begin position="142"/>
        <end position="153"/>
    </location>
</feature>
<sequence length="242" mass="24962">MTTADRLQRAVRRQTGLGRLLPLGGARDGAWIFEKAAEAVLRRAAEPVRDARLGALRIGPAGPDGTAEPVVPPPPSALPPAPLRITAECAAAGAEPLPVTADRLRAALSAASDHLGLTVTEVDLRVTALFDEDGSDEGPAPVRAPEPMPPARPANPDEERVTAVALAVPGVAGLTGALGGPGRSVHVETRQEGAALPHRHVRVEVAVAADHRAVEVAREVRERVGRALADRPTVAVVVTSAG</sequence>
<gene>
    <name evidence="2" type="ORF">OHU27_07575</name>
</gene>
<feature type="region of interest" description="Disordered" evidence="1">
    <location>
        <begin position="132"/>
        <end position="158"/>
    </location>
</feature>
<reference evidence="2 3" key="1">
    <citation type="submission" date="2022-10" db="EMBL/GenBank/DDBJ databases">
        <title>The complete genomes of actinobacterial strains from the NBC collection.</title>
        <authorList>
            <person name="Joergensen T.S."/>
            <person name="Alvarez Arevalo M."/>
            <person name="Sterndorff E.B."/>
            <person name="Faurdal D."/>
            <person name="Vuksanovic O."/>
            <person name="Mourched A.-S."/>
            <person name="Charusanti P."/>
            <person name="Shaw S."/>
            <person name="Blin K."/>
            <person name="Weber T."/>
        </authorList>
    </citation>
    <scope>NUCLEOTIDE SEQUENCE [LARGE SCALE GENOMIC DNA]</scope>
    <source>
        <strain evidence="2 3">NBC_00206</strain>
    </source>
</reference>
<organism evidence="2 3">
    <name type="scientific">Streptomyces nigra</name>
    <dbReference type="NCBI Taxonomy" id="1827580"/>
    <lineage>
        <taxon>Bacteria</taxon>
        <taxon>Bacillati</taxon>
        <taxon>Actinomycetota</taxon>
        <taxon>Actinomycetes</taxon>
        <taxon>Kitasatosporales</taxon>
        <taxon>Streptomycetaceae</taxon>
        <taxon>Streptomyces</taxon>
    </lineage>
</organism>
<evidence type="ECO:0000313" key="3">
    <source>
        <dbReference type="Proteomes" id="UP001622690"/>
    </source>
</evidence>
<accession>A0ABZ1IPZ9</accession>
<dbReference type="EMBL" id="CP108125">
    <property type="protein sequence ID" value="WTO82283.1"/>
    <property type="molecule type" value="Genomic_DNA"/>
</dbReference>
<dbReference type="RefSeq" id="WP_406257123.1">
    <property type="nucleotide sequence ID" value="NZ_CP108125.1"/>
</dbReference>
<evidence type="ECO:0000313" key="2">
    <source>
        <dbReference type="EMBL" id="WTO82283.1"/>
    </source>
</evidence>
<name>A0ABZ1IPZ9_9ACTN</name>
<keyword evidence="3" id="KW-1185">Reference proteome</keyword>
<dbReference type="Proteomes" id="UP001622690">
    <property type="component" value="Chromosome"/>
</dbReference>
<protein>
    <submittedName>
        <fullName evidence="2">Nucleopolyhedrovirus P10 family protein</fullName>
    </submittedName>
</protein>
<proteinExistence type="predicted"/>
<evidence type="ECO:0000256" key="1">
    <source>
        <dbReference type="SAM" id="MobiDB-lite"/>
    </source>
</evidence>